<dbReference type="STRING" id="1441095.AM592_13520"/>
<dbReference type="PATRIC" id="fig|1441095.3.peg.2966"/>
<proteinExistence type="predicted"/>
<protein>
    <submittedName>
        <fullName evidence="1">Uncharacterized protein</fullName>
    </submittedName>
</protein>
<keyword evidence="2" id="KW-1185">Reference proteome</keyword>
<gene>
    <name evidence="1" type="ORF">AM592_13520</name>
</gene>
<reference evidence="2" key="1">
    <citation type="submission" date="2015-08" db="EMBL/GenBank/DDBJ databases">
        <title>Genome sequencing project for genomic taxonomy and phylogenomics of Bacillus-like bacteria.</title>
        <authorList>
            <person name="Liu B."/>
            <person name="Wang J."/>
            <person name="Zhu Y."/>
            <person name="Liu G."/>
            <person name="Chen Q."/>
            <person name="Chen Z."/>
            <person name="Lan J."/>
            <person name="Che J."/>
            <person name="Ge C."/>
            <person name="Shi H."/>
            <person name="Pan Z."/>
            <person name="Liu X."/>
        </authorList>
    </citation>
    <scope>NUCLEOTIDE SEQUENCE [LARGE SCALE GENOMIC DNA]</scope>
    <source>
        <strain evidence="2">FJAT-4402</strain>
    </source>
</reference>
<dbReference type="RefSeq" id="WP_053604281.1">
    <property type="nucleotide sequence ID" value="NZ_CP012600.1"/>
</dbReference>
<dbReference type="AlphaFoldDB" id="A0A0M4GAF1"/>
<sequence>MLVYWLDRRYIVNGKRYTHTFATFKRVEDIKKEWKHSNPTKAWIREDMKFHALKHNPLQELKLDKLPHPDKYASLVNPQGPRISKRKTLLR</sequence>
<organism evidence="1 2">
    <name type="scientific">Bacillus gobiensis</name>
    <dbReference type="NCBI Taxonomy" id="1441095"/>
    <lineage>
        <taxon>Bacteria</taxon>
        <taxon>Bacillati</taxon>
        <taxon>Bacillota</taxon>
        <taxon>Bacilli</taxon>
        <taxon>Bacillales</taxon>
        <taxon>Bacillaceae</taxon>
        <taxon>Bacillus</taxon>
    </lineage>
</organism>
<name>A0A0M4GAF1_9BACI</name>
<accession>A0A0M4GAF1</accession>
<evidence type="ECO:0000313" key="2">
    <source>
        <dbReference type="Proteomes" id="UP000067625"/>
    </source>
</evidence>
<dbReference type="Proteomes" id="UP000067625">
    <property type="component" value="Chromosome"/>
</dbReference>
<evidence type="ECO:0000313" key="1">
    <source>
        <dbReference type="EMBL" id="ALC82490.1"/>
    </source>
</evidence>
<dbReference type="EMBL" id="CP012600">
    <property type="protein sequence ID" value="ALC82490.1"/>
    <property type="molecule type" value="Genomic_DNA"/>
</dbReference>
<reference evidence="1 2" key="2">
    <citation type="journal article" date="2016" name="Int. J. Syst. Evol. Microbiol.">
        <title>Bacillus gobiensis sp. nov., isolated from a soil sample.</title>
        <authorList>
            <person name="Liu B."/>
            <person name="Liu G.H."/>
            <person name="Cetin S."/>
            <person name="Schumann P."/>
            <person name="Pan Z.Z."/>
            <person name="Chen Q.Q."/>
        </authorList>
    </citation>
    <scope>NUCLEOTIDE SEQUENCE [LARGE SCALE GENOMIC DNA]</scope>
    <source>
        <strain evidence="1 2">FJAT-4402</strain>
    </source>
</reference>